<dbReference type="PANTHER" id="PTHR24251">
    <property type="entry name" value="OVOCHYMASE-RELATED"/>
    <property type="match status" value="1"/>
</dbReference>
<dbReference type="Pfam" id="PF00431">
    <property type="entry name" value="CUB"/>
    <property type="match status" value="1"/>
</dbReference>
<dbReference type="SMART" id="SM00042">
    <property type="entry name" value="CUB"/>
    <property type="match status" value="1"/>
</dbReference>
<feature type="transmembrane region" description="Helical" evidence="4">
    <location>
        <begin position="413"/>
        <end position="435"/>
    </location>
</feature>
<organism evidence="6 7">
    <name type="scientific">Neodiprion lecontei</name>
    <name type="common">Redheaded pine sawfly</name>
    <dbReference type="NCBI Taxonomy" id="441921"/>
    <lineage>
        <taxon>Eukaryota</taxon>
        <taxon>Metazoa</taxon>
        <taxon>Ecdysozoa</taxon>
        <taxon>Arthropoda</taxon>
        <taxon>Hexapoda</taxon>
        <taxon>Insecta</taxon>
        <taxon>Pterygota</taxon>
        <taxon>Neoptera</taxon>
        <taxon>Endopterygota</taxon>
        <taxon>Hymenoptera</taxon>
        <taxon>Tenthredinoidea</taxon>
        <taxon>Diprionidae</taxon>
        <taxon>Diprioninae</taxon>
        <taxon>Neodiprion</taxon>
    </lineage>
</organism>
<accession>A0ABM3G8X6</accession>
<evidence type="ECO:0000313" key="7">
    <source>
        <dbReference type="RefSeq" id="XP_046596722.1"/>
    </source>
</evidence>
<dbReference type="PROSITE" id="PS01180">
    <property type="entry name" value="CUB"/>
    <property type="match status" value="1"/>
</dbReference>
<gene>
    <name evidence="7" type="primary">LOC107217638</name>
</gene>
<evidence type="ECO:0000256" key="4">
    <source>
        <dbReference type="SAM" id="Phobius"/>
    </source>
</evidence>
<feature type="domain" description="CUB" evidence="5">
    <location>
        <begin position="167"/>
        <end position="281"/>
    </location>
</feature>
<keyword evidence="4" id="KW-0812">Transmembrane</keyword>
<proteinExistence type="predicted"/>
<keyword evidence="6" id="KW-1185">Reference proteome</keyword>
<protein>
    <submittedName>
        <fullName evidence="7">Uncharacterized protein LOC107217638</fullName>
    </submittedName>
</protein>
<dbReference type="GeneID" id="107217638"/>
<dbReference type="RefSeq" id="XP_046596722.1">
    <property type="nucleotide sequence ID" value="XM_046740766.1"/>
</dbReference>
<reference evidence="7" key="1">
    <citation type="submission" date="2025-08" db="UniProtKB">
        <authorList>
            <consortium name="RefSeq"/>
        </authorList>
    </citation>
    <scope>IDENTIFICATION</scope>
    <source>
        <tissue evidence="7">Thorax and Abdomen</tissue>
    </source>
</reference>
<evidence type="ECO:0000256" key="2">
    <source>
        <dbReference type="ARBA" id="ARBA00023157"/>
    </source>
</evidence>
<dbReference type="InterPro" id="IPR035914">
    <property type="entry name" value="Sperma_CUB_dom_sf"/>
</dbReference>
<evidence type="ECO:0000256" key="3">
    <source>
        <dbReference type="PROSITE-ProRule" id="PRU00059"/>
    </source>
</evidence>
<keyword evidence="1" id="KW-0677">Repeat</keyword>
<keyword evidence="4" id="KW-1133">Transmembrane helix</keyword>
<comment type="caution">
    <text evidence="3">Lacks conserved residue(s) required for the propagation of feature annotation.</text>
</comment>
<dbReference type="Gene3D" id="2.60.120.290">
    <property type="entry name" value="Spermadhesin, CUB domain"/>
    <property type="match status" value="1"/>
</dbReference>
<dbReference type="Proteomes" id="UP000829291">
    <property type="component" value="Chromosome 5"/>
</dbReference>
<dbReference type="SUPFAM" id="SSF49854">
    <property type="entry name" value="Spermadhesin, CUB domain"/>
    <property type="match status" value="1"/>
</dbReference>
<dbReference type="Gene3D" id="2.60.120.740">
    <property type="match status" value="1"/>
</dbReference>
<evidence type="ECO:0000259" key="5">
    <source>
        <dbReference type="PROSITE" id="PS01180"/>
    </source>
</evidence>
<name>A0ABM3G8X6_NEOLC</name>
<dbReference type="InterPro" id="IPR043159">
    <property type="entry name" value="Lectin_gal-bd_sf"/>
</dbReference>
<keyword evidence="4" id="KW-0472">Membrane</keyword>
<dbReference type="CDD" id="cd00041">
    <property type="entry name" value="CUB"/>
    <property type="match status" value="1"/>
</dbReference>
<keyword evidence="2" id="KW-1015">Disulfide bond</keyword>
<dbReference type="InterPro" id="IPR000859">
    <property type="entry name" value="CUB_dom"/>
</dbReference>
<evidence type="ECO:0000256" key="1">
    <source>
        <dbReference type="ARBA" id="ARBA00022737"/>
    </source>
</evidence>
<sequence length="462" mass="51157">MAAGTPILVPIIVTIAVLLFTETTPVSSILRRRVSAVKLNHDHMELVEEETCSNQTLRMTCRSLKAILIVLEAEYKPNDSNLCEVEARGSEDIATIRRFQMIRNLYGDYDSRPDRVDLKLSINRRCSGLQHCRFNAYSDHSEALFWSPANLRLKYACIPEAAIMKYCNRMLPVIGGEGGFLKSPGYPLFYTGGSTCGWTFKSLPGQRIALTFHDLDIRSPEQDGSCVDVIRIRENRVTLFESCGTAVGVQVLSESNVVTLDLIASGKIYPSRGFLLQYKAVGCPQVQPPNGSYAVNETGDAKTFLCKLGTVFPDTNKRTRLIQCKNGIWSEDRQMISSQRCVLTASEIERNAGTRRSSALSSLAEEPGTGSNAGVFPVNGVVVRSHDSMHSMSSTADPGNAAMMKDGNYVVDFIVPTALIALLFIFNAIIVWVIFQYRKRKQPAIEGEEMALRPKSEELPHV</sequence>
<evidence type="ECO:0000313" key="6">
    <source>
        <dbReference type="Proteomes" id="UP000829291"/>
    </source>
</evidence>